<accession>A0A0F9BG42</accession>
<feature type="non-terminal residue" evidence="1">
    <location>
        <position position="1"/>
    </location>
</feature>
<evidence type="ECO:0000313" key="1">
    <source>
        <dbReference type="EMBL" id="KKK89624.1"/>
    </source>
</evidence>
<gene>
    <name evidence="1" type="ORF">LCGC14_2731250</name>
</gene>
<protein>
    <submittedName>
        <fullName evidence="1">Uncharacterized protein</fullName>
    </submittedName>
</protein>
<name>A0A0F9BG42_9ZZZZ</name>
<comment type="caution">
    <text evidence="1">The sequence shown here is derived from an EMBL/GenBank/DDBJ whole genome shotgun (WGS) entry which is preliminary data.</text>
</comment>
<proteinExistence type="predicted"/>
<sequence>VSVAGAGDTLVLWDETSAIIATTSTVTGGTWATATTLGGTGARTIRYWYLPTWSTIETFADVGLHGTVGVTPLTTSVIIHRIKVLTSGTTKRNAGIISATATSDGTVTAQIAVNNGRSKMAIFGVPSGHTFQLADYYGSVLKAAAALRCNFTLLYNPEPETQTLMFNHAHDWGLDTTGNSWFEKPFKIPKRFPGPCIIKLQANATAADTTVIGGFNGVVTHDALLAQTPG</sequence>
<dbReference type="EMBL" id="LAZR01049447">
    <property type="protein sequence ID" value="KKK89624.1"/>
    <property type="molecule type" value="Genomic_DNA"/>
</dbReference>
<reference evidence="1" key="1">
    <citation type="journal article" date="2015" name="Nature">
        <title>Complex archaea that bridge the gap between prokaryotes and eukaryotes.</title>
        <authorList>
            <person name="Spang A."/>
            <person name="Saw J.H."/>
            <person name="Jorgensen S.L."/>
            <person name="Zaremba-Niedzwiedzka K."/>
            <person name="Martijn J."/>
            <person name="Lind A.E."/>
            <person name="van Eijk R."/>
            <person name="Schleper C."/>
            <person name="Guy L."/>
            <person name="Ettema T.J."/>
        </authorList>
    </citation>
    <scope>NUCLEOTIDE SEQUENCE</scope>
</reference>
<dbReference type="AlphaFoldDB" id="A0A0F9BG42"/>
<organism evidence="1">
    <name type="scientific">marine sediment metagenome</name>
    <dbReference type="NCBI Taxonomy" id="412755"/>
    <lineage>
        <taxon>unclassified sequences</taxon>
        <taxon>metagenomes</taxon>
        <taxon>ecological metagenomes</taxon>
    </lineage>
</organism>